<keyword evidence="1" id="KW-0175">Coiled coil</keyword>
<dbReference type="AlphaFoldDB" id="A0A3P6NMI5"/>
<gene>
    <name evidence="2" type="ORF">ASIM_LOCUS4760</name>
</gene>
<reference evidence="2 3" key="1">
    <citation type="submission" date="2018-11" db="EMBL/GenBank/DDBJ databases">
        <authorList>
            <consortium name="Pathogen Informatics"/>
        </authorList>
    </citation>
    <scope>NUCLEOTIDE SEQUENCE [LARGE SCALE GENOMIC DNA]</scope>
</reference>
<evidence type="ECO:0000256" key="1">
    <source>
        <dbReference type="SAM" id="Coils"/>
    </source>
</evidence>
<dbReference type="Proteomes" id="UP000267096">
    <property type="component" value="Unassembled WGS sequence"/>
</dbReference>
<proteinExistence type="predicted"/>
<evidence type="ECO:0000313" key="3">
    <source>
        <dbReference type="Proteomes" id="UP000267096"/>
    </source>
</evidence>
<keyword evidence="3" id="KW-1185">Reference proteome</keyword>
<sequence length="98" mass="11316">MKGENTILARTQDILKVKWNSLKERIESSGCTITELNTASDQYERPKTAKPSSENVDELKRMIKELSDRIDEKKNVNTELNDSCSQLNSEFLVRFNFC</sequence>
<dbReference type="EMBL" id="UYRR01008652">
    <property type="protein sequence ID" value="VDK24429.1"/>
    <property type="molecule type" value="Genomic_DNA"/>
</dbReference>
<feature type="coiled-coil region" evidence="1">
    <location>
        <begin position="56"/>
        <end position="90"/>
    </location>
</feature>
<organism evidence="2 3">
    <name type="scientific">Anisakis simplex</name>
    <name type="common">Herring worm</name>
    <dbReference type="NCBI Taxonomy" id="6269"/>
    <lineage>
        <taxon>Eukaryota</taxon>
        <taxon>Metazoa</taxon>
        <taxon>Ecdysozoa</taxon>
        <taxon>Nematoda</taxon>
        <taxon>Chromadorea</taxon>
        <taxon>Rhabditida</taxon>
        <taxon>Spirurina</taxon>
        <taxon>Ascaridomorpha</taxon>
        <taxon>Ascaridoidea</taxon>
        <taxon>Anisakidae</taxon>
        <taxon>Anisakis</taxon>
        <taxon>Anisakis simplex complex</taxon>
    </lineage>
</organism>
<protein>
    <submittedName>
        <fullName evidence="2">Uncharacterized protein</fullName>
    </submittedName>
</protein>
<name>A0A3P6NMI5_ANISI</name>
<evidence type="ECO:0000313" key="2">
    <source>
        <dbReference type="EMBL" id="VDK24429.1"/>
    </source>
</evidence>
<accession>A0A3P6NMI5</accession>